<dbReference type="Gene3D" id="3.90.320.10">
    <property type="match status" value="1"/>
</dbReference>
<dbReference type="EMBL" id="UINC01000330">
    <property type="protein sequence ID" value="SUZ53383.1"/>
    <property type="molecule type" value="Genomic_DNA"/>
</dbReference>
<evidence type="ECO:0000259" key="1">
    <source>
        <dbReference type="Pfam" id="PF12705"/>
    </source>
</evidence>
<gene>
    <name evidence="2" type="ORF">METZ01_LOCUS6237</name>
</gene>
<evidence type="ECO:0000313" key="2">
    <source>
        <dbReference type="EMBL" id="SUZ53383.1"/>
    </source>
</evidence>
<dbReference type="InterPro" id="IPR038726">
    <property type="entry name" value="PDDEXK_AddAB-type"/>
</dbReference>
<dbReference type="Pfam" id="PF12705">
    <property type="entry name" value="PDDEXK_1"/>
    <property type="match status" value="1"/>
</dbReference>
<dbReference type="AlphaFoldDB" id="A0A381NIN4"/>
<accession>A0A381NIN4</accession>
<sequence length="202" mass="23755">VVDEILKVHKSLWKEKWHKRIAIVYQNKTARDYFYLGEECIARFYRLNHPFGEPVIANEHEMIFLLGDDENYKIKGIVDRIDHDGKGNWEIHDYKTGKRALSQKAADKDHQLALYQIGLMAEVENIKSVTLVWHFIQHGIKVESKRTNEDIRKVINETKNSIDEIRGKLSNGGEFPPKKSILCNWCYYWEECPTQYGSNPYI</sequence>
<feature type="domain" description="PD-(D/E)XK endonuclease-like" evidence="1">
    <location>
        <begin position="55"/>
        <end position="193"/>
    </location>
</feature>
<proteinExistence type="predicted"/>
<protein>
    <recommendedName>
        <fullName evidence="1">PD-(D/E)XK endonuclease-like domain-containing protein</fullName>
    </recommendedName>
</protein>
<feature type="non-terminal residue" evidence="2">
    <location>
        <position position="1"/>
    </location>
</feature>
<dbReference type="InterPro" id="IPR011604">
    <property type="entry name" value="PDDEXK-like_dom_sf"/>
</dbReference>
<reference evidence="2" key="1">
    <citation type="submission" date="2018-05" db="EMBL/GenBank/DDBJ databases">
        <authorList>
            <person name="Lanie J.A."/>
            <person name="Ng W.-L."/>
            <person name="Kazmierczak K.M."/>
            <person name="Andrzejewski T.M."/>
            <person name="Davidsen T.M."/>
            <person name="Wayne K.J."/>
            <person name="Tettelin H."/>
            <person name="Glass J.I."/>
            <person name="Rusch D."/>
            <person name="Podicherti R."/>
            <person name="Tsui H.-C.T."/>
            <person name="Winkler M.E."/>
        </authorList>
    </citation>
    <scope>NUCLEOTIDE SEQUENCE</scope>
</reference>
<name>A0A381NIN4_9ZZZZ</name>
<organism evidence="2">
    <name type="scientific">marine metagenome</name>
    <dbReference type="NCBI Taxonomy" id="408172"/>
    <lineage>
        <taxon>unclassified sequences</taxon>
        <taxon>metagenomes</taxon>
        <taxon>ecological metagenomes</taxon>
    </lineage>
</organism>